<dbReference type="Gene3D" id="3.40.50.1980">
    <property type="entry name" value="Nitrogenase molybdenum iron protein domain"/>
    <property type="match status" value="2"/>
</dbReference>
<feature type="non-terminal residue" evidence="13">
    <location>
        <position position="1"/>
    </location>
</feature>
<dbReference type="PANTHER" id="PTHR21256:SF2">
    <property type="entry name" value="HISTIDINE BIOSYNTHESIS TRIFUNCTIONAL PROTEIN"/>
    <property type="match status" value="1"/>
</dbReference>
<protein>
    <recommendedName>
        <fullName evidence="4">histidinol dehydrogenase</fullName>
        <ecNumber evidence="4">1.1.1.23</ecNumber>
    </recommendedName>
</protein>
<dbReference type="FunFam" id="1.20.5.1300:FF:000001">
    <property type="entry name" value="Histidine biosynthesis trifunctional protein"/>
    <property type="match status" value="1"/>
</dbReference>
<dbReference type="PRINTS" id="PR00083">
    <property type="entry name" value="HOLDHDRGNASE"/>
</dbReference>
<evidence type="ECO:0000256" key="5">
    <source>
        <dbReference type="ARBA" id="ARBA00022605"/>
    </source>
</evidence>
<gene>
    <name evidence="13" type="primary">hisD</name>
    <name evidence="13" type="ORF">FQV79_04060</name>
</gene>
<proteinExistence type="inferred from homology"/>
<dbReference type="PANTHER" id="PTHR21256">
    <property type="entry name" value="HISTIDINOL DEHYDROGENASE HDH"/>
    <property type="match status" value="1"/>
</dbReference>
<evidence type="ECO:0000256" key="9">
    <source>
        <dbReference type="ARBA" id="ARBA00023027"/>
    </source>
</evidence>
<keyword evidence="10" id="KW-0368">Histidine biosynthesis</keyword>
<dbReference type="GO" id="GO:0046872">
    <property type="term" value="F:metal ion binding"/>
    <property type="evidence" value="ECO:0007669"/>
    <property type="project" value="UniProtKB-KW"/>
</dbReference>
<comment type="cofactor">
    <cofactor evidence="1">
        <name>Zn(2+)</name>
        <dbReference type="ChEBI" id="CHEBI:29105"/>
    </cofactor>
</comment>
<evidence type="ECO:0000313" key="13">
    <source>
        <dbReference type="EMBL" id="ECK2490207.1"/>
    </source>
</evidence>
<dbReference type="Pfam" id="PF00815">
    <property type="entry name" value="Histidinol_dh"/>
    <property type="match status" value="1"/>
</dbReference>
<reference evidence="13" key="1">
    <citation type="submission" date="2019-07" db="EMBL/GenBank/DDBJ databases">
        <authorList>
            <consortium name="NARMS: The National Antimicrobial Resistance Monitoring System"/>
        </authorList>
    </citation>
    <scope>NUCLEOTIDE SEQUENCE</scope>
    <source>
        <strain evidence="13">FSIS11923239</strain>
    </source>
</reference>
<comment type="caution">
    <text evidence="13">The sequence shown here is derived from an EMBL/GenBank/DDBJ whole genome shotgun (WGS) entry which is preliminary data.</text>
</comment>
<evidence type="ECO:0000256" key="2">
    <source>
        <dbReference type="ARBA" id="ARBA00003850"/>
    </source>
</evidence>
<keyword evidence="6" id="KW-0479">Metal-binding</keyword>
<dbReference type="GO" id="GO:0000105">
    <property type="term" value="P:L-histidine biosynthetic process"/>
    <property type="evidence" value="ECO:0007669"/>
    <property type="project" value="UniProtKB-KW"/>
</dbReference>
<dbReference type="FunFam" id="3.40.50.1980:FF:000001">
    <property type="entry name" value="Histidinol dehydrogenase"/>
    <property type="match status" value="1"/>
</dbReference>
<evidence type="ECO:0000256" key="3">
    <source>
        <dbReference type="ARBA" id="ARBA00004940"/>
    </source>
</evidence>
<accession>A0A5Y4WSL6</accession>
<comment type="function">
    <text evidence="2">Catalyzes the sequential NAD-dependent oxidations of L-histidinol to L-histidinaldehyde and then to L-histidine.</text>
</comment>
<evidence type="ECO:0000256" key="6">
    <source>
        <dbReference type="ARBA" id="ARBA00022723"/>
    </source>
</evidence>
<dbReference type="GO" id="GO:0051287">
    <property type="term" value="F:NAD binding"/>
    <property type="evidence" value="ECO:0007669"/>
    <property type="project" value="InterPro"/>
</dbReference>
<dbReference type="InterPro" id="IPR016161">
    <property type="entry name" value="Ald_DH/histidinol_DH"/>
</dbReference>
<comment type="catalytic activity">
    <reaction evidence="11">
        <text>L-histidinol + 2 NAD(+) + H2O = L-histidine + 2 NADH + 3 H(+)</text>
        <dbReference type="Rhea" id="RHEA:20641"/>
        <dbReference type="ChEBI" id="CHEBI:15377"/>
        <dbReference type="ChEBI" id="CHEBI:15378"/>
        <dbReference type="ChEBI" id="CHEBI:57540"/>
        <dbReference type="ChEBI" id="CHEBI:57595"/>
        <dbReference type="ChEBI" id="CHEBI:57699"/>
        <dbReference type="ChEBI" id="CHEBI:57945"/>
        <dbReference type="EC" id="1.1.1.23"/>
    </reaction>
</comment>
<evidence type="ECO:0000256" key="10">
    <source>
        <dbReference type="ARBA" id="ARBA00023102"/>
    </source>
</evidence>
<sequence>GTQSVLKVDKIFGPGNAFVTEAKRQVSSDINGAAIDMQAGPSEVLVIADDLANEKFVASDLLSQAEHGADSQVILVCLSQDFAKKASDEVQSQLELLPRKELASKSIANSRIIIAKDLNQALEISNLYAPEHLIIQTQNPRELLKGVKHAGSVFLGAYSPESMGDYASGTNHVLPTYGLTKTHSSLGLADFSKRMTVQELSKEGFLALGKSVEILAQNEHLDAHKNAVTFRLESLK</sequence>
<evidence type="ECO:0000256" key="4">
    <source>
        <dbReference type="ARBA" id="ARBA00012965"/>
    </source>
</evidence>
<organism evidence="13">
    <name type="scientific">Campylobacter jejuni</name>
    <dbReference type="NCBI Taxonomy" id="197"/>
    <lineage>
        <taxon>Bacteria</taxon>
        <taxon>Pseudomonadati</taxon>
        <taxon>Campylobacterota</taxon>
        <taxon>Epsilonproteobacteria</taxon>
        <taxon>Campylobacterales</taxon>
        <taxon>Campylobacteraceae</taxon>
        <taxon>Campylobacter</taxon>
    </lineage>
</organism>
<dbReference type="CDD" id="cd06572">
    <property type="entry name" value="Histidinol_dh"/>
    <property type="match status" value="1"/>
</dbReference>
<keyword evidence="8 13" id="KW-0560">Oxidoreductase</keyword>
<dbReference type="PROSITE" id="PS00611">
    <property type="entry name" value="HISOL_DEHYDROGENASE"/>
    <property type="match status" value="1"/>
</dbReference>
<dbReference type="SUPFAM" id="SSF53720">
    <property type="entry name" value="ALDH-like"/>
    <property type="match status" value="1"/>
</dbReference>
<keyword evidence="5" id="KW-0028">Amino-acid biosynthesis</keyword>
<evidence type="ECO:0000256" key="8">
    <source>
        <dbReference type="ARBA" id="ARBA00023002"/>
    </source>
</evidence>
<dbReference type="InterPro" id="IPR001692">
    <property type="entry name" value="Histidinol_DH_CS"/>
</dbReference>
<name>A0A5Y4WSL6_CAMJU</name>
<evidence type="ECO:0000256" key="1">
    <source>
        <dbReference type="ARBA" id="ARBA00001947"/>
    </source>
</evidence>
<keyword evidence="9" id="KW-0520">NAD</keyword>
<dbReference type="GO" id="GO:0005829">
    <property type="term" value="C:cytosol"/>
    <property type="evidence" value="ECO:0007669"/>
    <property type="project" value="TreeGrafter"/>
</dbReference>
<dbReference type="NCBIfam" id="TIGR00069">
    <property type="entry name" value="hisD"/>
    <property type="match status" value="1"/>
</dbReference>
<dbReference type="Gene3D" id="1.20.5.1300">
    <property type="match status" value="1"/>
</dbReference>
<keyword evidence="7" id="KW-0862">Zinc</keyword>
<dbReference type="EC" id="1.1.1.23" evidence="4"/>
<dbReference type="InterPro" id="IPR012131">
    <property type="entry name" value="Hstdl_DH"/>
</dbReference>
<comment type="pathway">
    <text evidence="3">Amino-acid biosynthesis; L-histidine biosynthesis; L-histidine from 5-phospho-alpha-D-ribose 1-diphosphate: step 9/9.</text>
</comment>
<dbReference type="EMBL" id="AAJBCB010000005">
    <property type="protein sequence ID" value="ECK2490207.1"/>
    <property type="molecule type" value="Genomic_DNA"/>
</dbReference>
<evidence type="ECO:0000256" key="7">
    <source>
        <dbReference type="ARBA" id="ARBA00022833"/>
    </source>
</evidence>
<dbReference type="AlphaFoldDB" id="A0A5Y4WSL6"/>
<evidence type="ECO:0000256" key="11">
    <source>
        <dbReference type="ARBA" id="ARBA00049489"/>
    </source>
</evidence>
<dbReference type="GO" id="GO:0004399">
    <property type="term" value="F:histidinol dehydrogenase activity"/>
    <property type="evidence" value="ECO:0007669"/>
    <property type="project" value="UniProtKB-EC"/>
</dbReference>
<comment type="similarity">
    <text evidence="12">Belongs to the histidinol dehydrogenase family.</text>
</comment>
<evidence type="ECO:0000256" key="12">
    <source>
        <dbReference type="RuleBase" id="RU004175"/>
    </source>
</evidence>